<accession>A0ABY4L4W8</accession>
<dbReference type="Pfam" id="PF13560">
    <property type="entry name" value="HTH_31"/>
    <property type="match status" value="1"/>
</dbReference>
<protein>
    <submittedName>
        <fullName evidence="2">Helix-turn-helix domain-containing protein</fullName>
    </submittedName>
</protein>
<evidence type="ECO:0000313" key="3">
    <source>
        <dbReference type="Proteomes" id="UP000832041"/>
    </source>
</evidence>
<proteinExistence type="predicted"/>
<dbReference type="EMBL" id="CP051627">
    <property type="protein sequence ID" value="UPT22404.1"/>
    <property type="molecule type" value="Genomic_DNA"/>
</dbReference>
<evidence type="ECO:0000259" key="1">
    <source>
        <dbReference type="PROSITE" id="PS50943"/>
    </source>
</evidence>
<sequence>MTSTVVRRRLSAELRRWRMRAGLTLSDAAGELDWSPAKLGHIETGIRKRLSITEVLALLQLYGVTGGQREAILALARQARARPWWAEYEDVVSSPYVGNEAGAVAIDTYGGALVPDLLQVPEYTALLARARGYDSRTTERMVAAYLNRQENLARDTLSRYHALVEEDALQRVTDPRVRHAQLRRMIELAEGHARVTVQLLATSLGPHVGAAGPFAVLEFDEDESSLVFVDTPHGGAIVEAETDVARCQQVWHALVEAAGSPQDTVTVLRRLDLLT</sequence>
<dbReference type="InterPro" id="IPR043917">
    <property type="entry name" value="DUF5753"/>
</dbReference>
<reference evidence="2 3" key="1">
    <citation type="submission" date="2020-04" db="EMBL/GenBank/DDBJ databases">
        <title>Thermobifida alba genome sequencing and assembly.</title>
        <authorList>
            <person name="Luzics S."/>
            <person name="Horvath B."/>
            <person name="Nagy I."/>
            <person name="Toth A."/>
            <person name="Nagy I."/>
            <person name="Kukolya J."/>
        </authorList>
    </citation>
    <scope>NUCLEOTIDE SEQUENCE [LARGE SCALE GENOMIC DNA]</scope>
    <source>
        <strain evidence="2 3">DSM 43795</strain>
    </source>
</reference>
<dbReference type="InterPro" id="IPR010982">
    <property type="entry name" value="Lambda_DNA-bd_dom_sf"/>
</dbReference>
<dbReference type="CDD" id="cd00093">
    <property type="entry name" value="HTH_XRE"/>
    <property type="match status" value="1"/>
</dbReference>
<dbReference type="SMART" id="SM00530">
    <property type="entry name" value="HTH_XRE"/>
    <property type="match status" value="1"/>
</dbReference>
<evidence type="ECO:0000313" key="2">
    <source>
        <dbReference type="EMBL" id="UPT22404.1"/>
    </source>
</evidence>
<dbReference type="PROSITE" id="PS50943">
    <property type="entry name" value="HTH_CROC1"/>
    <property type="match status" value="1"/>
</dbReference>
<organism evidence="2 3">
    <name type="scientific">Thermobifida alba</name>
    <name type="common">Thermomonospora alba</name>
    <dbReference type="NCBI Taxonomy" id="53522"/>
    <lineage>
        <taxon>Bacteria</taxon>
        <taxon>Bacillati</taxon>
        <taxon>Actinomycetota</taxon>
        <taxon>Actinomycetes</taxon>
        <taxon>Streptosporangiales</taxon>
        <taxon>Nocardiopsidaceae</taxon>
        <taxon>Thermobifida</taxon>
    </lineage>
</organism>
<gene>
    <name evidence="2" type="ORF">FOF52_16710</name>
</gene>
<keyword evidence="3" id="KW-1185">Reference proteome</keyword>
<feature type="domain" description="HTH cro/C1-type" evidence="1">
    <location>
        <begin position="14"/>
        <end position="69"/>
    </location>
</feature>
<name>A0ABY4L4W8_THEAE</name>
<dbReference type="SUPFAM" id="SSF47413">
    <property type="entry name" value="lambda repressor-like DNA-binding domains"/>
    <property type="match status" value="1"/>
</dbReference>
<dbReference type="RefSeq" id="WP_282573600.1">
    <property type="nucleotide sequence ID" value="NZ_BAABEB010000007.1"/>
</dbReference>
<dbReference type="InterPro" id="IPR001387">
    <property type="entry name" value="Cro/C1-type_HTH"/>
</dbReference>
<dbReference type="Proteomes" id="UP000832041">
    <property type="component" value="Chromosome"/>
</dbReference>
<dbReference type="Pfam" id="PF19054">
    <property type="entry name" value="DUF5753"/>
    <property type="match status" value="1"/>
</dbReference>
<dbReference type="Gene3D" id="1.10.260.40">
    <property type="entry name" value="lambda repressor-like DNA-binding domains"/>
    <property type="match status" value="1"/>
</dbReference>